<feature type="compositionally biased region" description="Polar residues" evidence="2">
    <location>
        <begin position="991"/>
        <end position="1005"/>
    </location>
</feature>
<evidence type="ECO:0000256" key="2">
    <source>
        <dbReference type="SAM" id="MobiDB-lite"/>
    </source>
</evidence>
<feature type="region of interest" description="Disordered" evidence="2">
    <location>
        <begin position="626"/>
        <end position="648"/>
    </location>
</feature>
<evidence type="ECO:0000313" key="3">
    <source>
        <dbReference type="EMBL" id="PFX30982.1"/>
    </source>
</evidence>
<keyword evidence="1" id="KW-0175">Coiled coil</keyword>
<comment type="caution">
    <text evidence="3">The sequence shown here is derived from an EMBL/GenBank/DDBJ whole genome shotgun (WGS) entry which is preliminary data.</text>
</comment>
<reference evidence="4" key="1">
    <citation type="journal article" date="2017" name="bioRxiv">
        <title>Comparative analysis of the genomes of Stylophora pistillata and Acropora digitifera provides evidence for extensive differences between species of corals.</title>
        <authorList>
            <person name="Voolstra C.R."/>
            <person name="Li Y."/>
            <person name="Liew Y.J."/>
            <person name="Baumgarten S."/>
            <person name="Zoccola D."/>
            <person name="Flot J.-F."/>
            <person name="Tambutte S."/>
            <person name="Allemand D."/>
            <person name="Aranda M."/>
        </authorList>
    </citation>
    <scope>NUCLEOTIDE SEQUENCE [LARGE SCALE GENOMIC DNA]</scope>
</reference>
<dbReference type="OrthoDB" id="5990386at2759"/>
<name>A0A2B4SR21_STYPI</name>
<gene>
    <name evidence="3" type="ORF">AWC38_SpisGene4197</name>
</gene>
<feature type="compositionally biased region" description="Basic and acidic residues" evidence="2">
    <location>
        <begin position="1127"/>
        <end position="1140"/>
    </location>
</feature>
<feature type="region of interest" description="Disordered" evidence="2">
    <location>
        <begin position="933"/>
        <end position="1033"/>
    </location>
</feature>
<feature type="compositionally biased region" description="Polar residues" evidence="2">
    <location>
        <begin position="1077"/>
        <end position="1098"/>
    </location>
</feature>
<keyword evidence="4" id="KW-1185">Reference proteome</keyword>
<feature type="compositionally biased region" description="Basic and acidic residues" evidence="2">
    <location>
        <begin position="1150"/>
        <end position="1164"/>
    </location>
</feature>
<accession>A0A2B4SR21</accession>
<feature type="region of interest" description="Disordered" evidence="2">
    <location>
        <begin position="1067"/>
        <end position="1098"/>
    </location>
</feature>
<evidence type="ECO:0000313" key="4">
    <source>
        <dbReference type="Proteomes" id="UP000225706"/>
    </source>
</evidence>
<protein>
    <submittedName>
        <fullName evidence="3">Uncharacterized protein</fullName>
    </submittedName>
</protein>
<feature type="region of interest" description="Disordered" evidence="2">
    <location>
        <begin position="1402"/>
        <end position="1423"/>
    </location>
</feature>
<feature type="compositionally biased region" description="Basic and acidic residues" evidence="2">
    <location>
        <begin position="1409"/>
        <end position="1423"/>
    </location>
</feature>
<dbReference type="Proteomes" id="UP000225706">
    <property type="component" value="Unassembled WGS sequence"/>
</dbReference>
<feature type="compositionally biased region" description="Basic and acidic residues" evidence="2">
    <location>
        <begin position="1006"/>
        <end position="1015"/>
    </location>
</feature>
<feature type="coiled-coil region" evidence="1">
    <location>
        <begin position="265"/>
        <end position="306"/>
    </location>
</feature>
<feature type="compositionally biased region" description="Polar residues" evidence="2">
    <location>
        <begin position="1214"/>
        <end position="1230"/>
    </location>
</feature>
<feature type="region of interest" description="Disordered" evidence="2">
    <location>
        <begin position="1127"/>
        <end position="1230"/>
    </location>
</feature>
<proteinExistence type="predicted"/>
<feature type="compositionally biased region" description="Basic and acidic residues" evidence="2">
    <location>
        <begin position="942"/>
        <end position="952"/>
    </location>
</feature>
<feature type="compositionally biased region" description="Low complexity" evidence="2">
    <location>
        <begin position="1186"/>
        <end position="1203"/>
    </location>
</feature>
<feature type="region of interest" description="Disordered" evidence="2">
    <location>
        <begin position="1326"/>
        <end position="1355"/>
    </location>
</feature>
<dbReference type="EMBL" id="LSMT01000042">
    <property type="protein sequence ID" value="PFX30982.1"/>
    <property type="molecule type" value="Genomic_DNA"/>
</dbReference>
<evidence type="ECO:0000256" key="1">
    <source>
        <dbReference type="SAM" id="Coils"/>
    </source>
</evidence>
<organism evidence="3 4">
    <name type="scientific">Stylophora pistillata</name>
    <name type="common">Smooth cauliflower coral</name>
    <dbReference type="NCBI Taxonomy" id="50429"/>
    <lineage>
        <taxon>Eukaryota</taxon>
        <taxon>Metazoa</taxon>
        <taxon>Cnidaria</taxon>
        <taxon>Anthozoa</taxon>
        <taxon>Hexacorallia</taxon>
        <taxon>Scleractinia</taxon>
        <taxon>Astrocoeniina</taxon>
        <taxon>Pocilloporidae</taxon>
        <taxon>Stylophora</taxon>
    </lineage>
</organism>
<sequence>MDRCGSIPHTIKRKCSDISNDVGHTGKKTRLQVTIPKLKLSEQQLQGLKKLTTKLQRASVNKECGIPSSITGVANTSTMEEVADLAPSTAQTVRRKETITEKESPVRHSLSDLLSGSSVISHIETYPDCEEIDVERNVCEVPTGKSCLNRKSPKACLFYSDEPLPSENGGSPSLWNKDCITVPCYPDVVSETCQQVAEDFGKTSWNYNGQEAGLKTANTEQDESGCCKENQQLQSGNNKDIFSDDYKDEPESLSANHYQSIVEVMNSLLTSFAEEKEAKAQLEEKNQELYSECERLKKLVKDFQLTSTAKAETVSRGIQINMDLSLRRGRAVDRATSPVGIRGPSPDVTLLSYSIGCQASPEEVAPPKKMTSSFCQTDPEVMLGLPPRSSTENAVATRVQGIVMPSIQGRAPVEPLVSNPKPPNPFQVAYNSPILCQPGTGMNVPQVDFHPPPFTQGQRSSDLMSKQLYTTSLDTRYPVNIAQTSGSNTVGYQISNYNAAGYHSRVPNAVDSNSTPPQLFESHQYTSKSIYDKHAQQIATNLCSNVPGPVPQQVRLSHFPDQSFTSLNQMLPYTKQILPTFRDTFPGEQQWSNQAGNVRPNATFPNTEIMTPNHQVTARRNSVSINQTHNGNASSSSSPAQNIGTQQHSALRQTAPMHLSQLFRHSPCYVQTSAQRYNSEMRLLITRQASKECVQLSRRCEQPLSSPHGFSQGSNVQTAIPQHVEGVPSQHRRIEAYEGQTCTRLNNPPATERVPVMSKWTAKGKEQIKPNLSSSPASNSFNISQGTSVDGTLAQRAPSHIQTSNPYGEVQVQRVYSESQGTSSNDKQPVNVVNEPNTYLTQLPSVSQQSQLMVSRSNHVVSMSEQRSVPHETTTANTLPHDATNRLESSQTSTHVTYSDRNLIGGTVERTVLFSHEKEDLSSSINLCGSASTQIGTSDQDDGTHKTSKDVFKVPSKTPGGASEETVQRLIGLQGRITNSENSSDDRCASADSNSELTDSVSKEVSGQEEKEKVEPQVVASEELDSNGKEATNSLEADNSFQDLYVNLMSPVIPKLTMPRRRRSISLERSMEDVGDASSTSNVAGSSNVKGNSDQNSDFGALHELAGYEEGANDFLRREQEKEIMFRTEPTDEADSHELENGTLGGISKQDGDNDHDSTSSKDTVEEEQQDTCSTKDHEMYTLMDSESATSEPSSLSSSVSRNEGSEEKFDVTPNVTVEESQGTCSTKNQEINTSTDSVCVTAPQSKPSASVSITQEAVRTSATQNERLGLPKNIAKESEPFGRGTSMDLDNSKRGECNPMPQAKGYGEDQNACARQGNVFKESVDTHCDTGEPLSTSPLKVETSRSDCMSTSSRTDVKSDAEQCRLFVVNSKGPHKQASAFLSQVSRPLEETLEQNKAVSNSLAKNGLNEKRASPNSIKKSEETNLLPIPRVALRFENGGTVELMWDLPPDSKIADVNYFEVCAIMVTLNTQGHQFGRWVKIVETKPTKLPMVYKIRSLLSKTASLQNFVVRAIGNNGQPGPYVSPAAIS</sequence>